<name>A0ACA9N9E0_9GLOM</name>
<proteinExistence type="predicted"/>
<protein>
    <submittedName>
        <fullName evidence="1">33942_t:CDS:1</fullName>
    </submittedName>
</protein>
<sequence length="121" mass="13488">MLPHIVIRINGCIQGLTALPWDIPEQLFFKALSSISPSIEFAPNASTSKSTTAAVGKAPKNVRLGEGSFKKVNRHTFDLKKKFQILEFDHFTRRSQYAPQLMLTSILVLNTAMGADYDFSD</sequence>
<evidence type="ECO:0000313" key="2">
    <source>
        <dbReference type="Proteomes" id="UP000789920"/>
    </source>
</evidence>
<dbReference type="Proteomes" id="UP000789920">
    <property type="component" value="Unassembled WGS sequence"/>
</dbReference>
<comment type="caution">
    <text evidence="1">The sequence shown here is derived from an EMBL/GenBank/DDBJ whole genome shotgun (WGS) entry which is preliminary data.</text>
</comment>
<gene>
    <name evidence="1" type="ORF">RPERSI_LOCUS7490</name>
</gene>
<accession>A0ACA9N9E0</accession>
<dbReference type="EMBL" id="CAJVQC010012715">
    <property type="protein sequence ID" value="CAG8641204.1"/>
    <property type="molecule type" value="Genomic_DNA"/>
</dbReference>
<evidence type="ECO:0000313" key="1">
    <source>
        <dbReference type="EMBL" id="CAG8641204.1"/>
    </source>
</evidence>
<organism evidence="1 2">
    <name type="scientific">Racocetra persica</name>
    <dbReference type="NCBI Taxonomy" id="160502"/>
    <lineage>
        <taxon>Eukaryota</taxon>
        <taxon>Fungi</taxon>
        <taxon>Fungi incertae sedis</taxon>
        <taxon>Mucoromycota</taxon>
        <taxon>Glomeromycotina</taxon>
        <taxon>Glomeromycetes</taxon>
        <taxon>Diversisporales</taxon>
        <taxon>Gigasporaceae</taxon>
        <taxon>Racocetra</taxon>
    </lineage>
</organism>
<reference evidence="1" key="1">
    <citation type="submission" date="2021-06" db="EMBL/GenBank/DDBJ databases">
        <authorList>
            <person name="Kallberg Y."/>
            <person name="Tangrot J."/>
            <person name="Rosling A."/>
        </authorList>
    </citation>
    <scope>NUCLEOTIDE SEQUENCE</scope>
    <source>
        <strain evidence="1">MA461A</strain>
    </source>
</reference>
<keyword evidence="2" id="KW-1185">Reference proteome</keyword>